<gene>
    <name evidence="1" type="ORF">SAMN05216431_11929</name>
</gene>
<sequence length="74" mass="8191">MLIDKQGLDNDLYDLAEKIKAAHVPCEKFALVKIDAFEASLASEQMQGFWEATTPELSFDGLTDESLTKGVNEL</sequence>
<evidence type="ECO:0000313" key="1">
    <source>
        <dbReference type="EMBL" id="SEN00399.1"/>
    </source>
</evidence>
<dbReference type="Proteomes" id="UP000182089">
    <property type="component" value="Unassembled WGS sequence"/>
</dbReference>
<evidence type="ECO:0000313" key="2">
    <source>
        <dbReference type="Proteomes" id="UP000182089"/>
    </source>
</evidence>
<reference evidence="1 2" key="1">
    <citation type="submission" date="2016-10" db="EMBL/GenBank/DDBJ databases">
        <authorList>
            <person name="Varghese N."/>
            <person name="Submissions S."/>
        </authorList>
    </citation>
    <scope>NUCLEOTIDE SEQUENCE [LARGE SCALE GENOMIC DNA]</scope>
    <source>
        <strain evidence="1 2">WC1T17</strain>
    </source>
</reference>
<name>A0ABY1AEU0_9LACO</name>
<proteinExistence type="predicted"/>
<protein>
    <submittedName>
        <fullName evidence="1">Uncharacterized protein</fullName>
    </submittedName>
</protein>
<dbReference type="EMBL" id="FOCC01000019">
    <property type="protein sequence ID" value="SEN00399.1"/>
    <property type="molecule type" value="Genomic_DNA"/>
</dbReference>
<accession>A0ABY1AEU0</accession>
<comment type="caution">
    <text evidence="1">The sequence shown here is derived from an EMBL/GenBank/DDBJ whole genome shotgun (WGS) entry which is preliminary data.</text>
</comment>
<organism evidence="1 2">
    <name type="scientific">Ligilactobacillus ruminis</name>
    <dbReference type="NCBI Taxonomy" id="1623"/>
    <lineage>
        <taxon>Bacteria</taxon>
        <taxon>Bacillati</taxon>
        <taxon>Bacillota</taxon>
        <taxon>Bacilli</taxon>
        <taxon>Lactobacillales</taxon>
        <taxon>Lactobacillaceae</taxon>
        <taxon>Ligilactobacillus</taxon>
    </lineage>
</organism>